<evidence type="ECO:0000259" key="2">
    <source>
        <dbReference type="Pfam" id="PF05292"/>
    </source>
</evidence>
<organism evidence="4 5">
    <name type="scientific">Hyphomicrobium sulfonivorans</name>
    <dbReference type="NCBI Taxonomy" id="121290"/>
    <lineage>
        <taxon>Bacteria</taxon>
        <taxon>Pseudomonadati</taxon>
        <taxon>Pseudomonadota</taxon>
        <taxon>Alphaproteobacteria</taxon>
        <taxon>Hyphomicrobiales</taxon>
        <taxon>Hyphomicrobiaceae</taxon>
        <taxon>Hyphomicrobium</taxon>
    </lineage>
</organism>
<dbReference type="InterPro" id="IPR038917">
    <property type="entry name" value="Malonyl_CoA_deC"/>
</dbReference>
<dbReference type="PANTHER" id="PTHR28641:SF1">
    <property type="entry name" value="MALONYL-COA DECARBOXYLASE, MITOCHONDRIAL"/>
    <property type="match status" value="1"/>
</dbReference>
<dbReference type="Pfam" id="PF17408">
    <property type="entry name" value="MCD_N"/>
    <property type="match status" value="1"/>
</dbReference>
<dbReference type="Proteomes" id="UP000059074">
    <property type="component" value="Unassembled WGS sequence"/>
</dbReference>
<dbReference type="Gene3D" id="1.20.140.90">
    <property type="entry name" value="Malonyl-CoA decarboxylase, oligemerization domain"/>
    <property type="match status" value="1"/>
</dbReference>
<evidence type="ECO:0000313" key="4">
    <source>
        <dbReference type="EMBL" id="KWT72053.1"/>
    </source>
</evidence>
<dbReference type="Pfam" id="PF05292">
    <property type="entry name" value="MCD"/>
    <property type="match status" value="1"/>
</dbReference>
<dbReference type="AlphaFoldDB" id="A0A109BNG6"/>
<sequence length="491" mass="53828">MNVTFLQELFGSIAEQGRSLLPKSLFGVEGDADINGLARALTSGRGEASGVAVARALLDRYAELDAEGRTRFFKFLASDMQPNPARVSEAARAYLDAPSPLELSRLQKALESPRTEFFRRLHLAPGATPEIVAMRHDLLRVLPVDPELMGVDADLRRLFYVWFNRGFLVLRRIDWNTPAVILEKIIRYEAVHEIQGWDDLRRRLDPADRRCFAFFHPSLVDEPLVFVEVALMRDVPDAIEQVLEEPHAEPDSKAPTAAIFYSISNCQEGLKGITFGSFLLKQVVEELMREQPSLKNFVTLSPAPKFASWLRAAARSAEQGDNEERDVAAEARALLAAVGASDWPAAASGDTEAAEAIEASMLSLAAQYYLNAKGADGRPVDPVARFHLGNGARLDRINYLADTSDKGLRDAFGIMVNYRYDPKEIERNHEDYANGGVIAASRAVRAMLKLKPKVPLGHADGAVAQPALPAPEGAGNASDGRAPTMSEKADP</sequence>
<dbReference type="PATRIC" id="fig|121290.4.peg.2989"/>
<keyword evidence="4" id="KW-0456">Lyase</keyword>
<evidence type="ECO:0000256" key="1">
    <source>
        <dbReference type="SAM" id="MobiDB-lite"/>
    </source>
</evidence>
<reference evidence="4 5" key="1">
    <citation type="submission" date="2015-10" db="EMBL/GenBank/DDBJ databases">
        <title>Transcriptomic analysis of a linuron degrading triple-species bacterial consortium.</title>
        <authorList>
            <person name="Albers P."/>
        </authorList>
    </citation>
    <scope>NUCLEOTIDE SEQUENCE [LARGE SCALE GENOMIC DNA]</scope>
    <source>
        <strain evidence="4 5">WDL6</strain>
    </source>
</reference>
<dbReference type="EC" id="4.1.1.9" evidence="4"/>
<dbReference type="PANTHER" id="PTHR28641">
    <property type="match status" value="1"/>
</dbReference>
<proteinExistence type="predicted"/>
<dbReference type="RefSeq" id="WP_068459126.1">
    <property type="nucleotide sequence ID" value="NZ_LMTR01000015.1"/>
</dbReference>
<dbReference type="STRING" id="121290.APY04_0336"/>
<comment type="caution">
    <text evidence="4">The sequence shown here is derived from an EMBL/GenBank/DDBJ whole genome shotgun (WGS) entry which is preliminary data.</text>
</comment>
<keyword evidence="5" id="KW-1185">Reference proteome</keyword>
<dbReference type="Gene3D" id="3.40.630.150">
    <property type="entry name" value="Malonyl-CoA decarboxylase, catalytic domain"/>
    <property type="match status" value="1"/>
</dbReference>
<evidence type="ECO:0000313" key="5">
    <source>
        <dbReference type="Proteomes" id="UP000059074"/>
    </source>
</evidence>
<feature type="domain" description="Malonyl-CoA decarboxylase C-terminal" evidence="2">
    <location>
        <begin position="166"/>
        <end position="421"/>
    </location>
</feature>
<feature type="region of interest" description="Disordered" evidence="1">
    <location>
        <begin position="459"/>
        <end position="491"/>
    </location>
</feature>
<gene>
    <name evidence="4" type="ORF">APY04_0336</name>
</gene>
<dbReference type="GO" id="GO:0006633">
    <property type="term" value="P:fatty acid biosynthetic process"/>
    <property type="evidence" value="ECO:0007669"/>
    <property type="project" value="InterPro"/>
</dbReference>
<accession>A0A109BNG6</accession>
<dbReference type="EMBL" id="LMTR01000015">
    <property type="protein sequence ID" value="KWT72053.1"/>
    <property type="molecule type" value="Genomic_DNA"/>
</dbReference>
<feature type="domain" description="Malonyl-CoA decarboxylase N-terminal" evidence="3">
    <location>
        <begin position="81"/>
        <end position="163"/>
    </location>
</feature>
<dbReference type="InterPro" id="IPR038351">
    <property type="entry name" value="MCD_N_sf"/>
</dbReference>
<dbReference type="InterPro" id="IPR035372">
    <property type="entry name" value="MCD_N"/>
</dbReference>
<name>A0A109BNG6_HYPSL</name>
<dbReference type="OrthoDB" id="5292736at2"/>
<dbReference type="InterPro" id="IPR007956">
    <property type="entry name" value="Malonyl_CoA_deC_C"/>
</dbReference>
<dbReference type="InterPro" id="IPR042303">
    <property type="entry name" value="Malonyl_CoA_deC_C_sf"/>
</dbReference>
<dbReference type="GO" id="GO:0050080">
    <property type="term" value="F:malonyl-CoA decarboxylase activity"/>
    <property type="evidence" value="ECO:0007669"/>
    <property type="project" value="UniProtKB-EC"/>
</dbReference>
<protein>
    <submittedName>
        <fullName evidence="4">Malonyl-CoA decarboxylase</fullName>
        <ecNumber evidence="4">4.1.1.9</ecNumber>
    </submittedName>
</protein>
<evidence type="ECO:0000259" key="3">
    <source>
        <dbReference type="Pfam" id="PF17408"/>
    </source>
</evidence>